<dbReference type="EMBL" id="FWFF01000020">
    <property type="protein sequence ID" value="SLN00511.1"/>
    <property type="molecule type" value="Genomic_DNA"/>
</dbReference>
<proteinExistence type="predicted"/>
<dbReference type="AlphaFoldDB" id="A0A1X6XMK3"/>
<dbReference type="Proteomes" id="UP000196581">
    <property type="component" value="Unassembled WGS sequence"/>
</dbReference>
<evidence type="ECO:0000313" key="3">
    <source>
        <dbReference type="Proteomes" id="UP000196581"/>
    </source>
</evidence>
<evidence type="ECO:0000313" key="2">
    <source>
        <dbReference type="EMBL" id="SLN00511.1"/>
    </source>
</evidence>
<accession>A0A1X6XMK3</accession>
<evidence type="ECO:0000259" key="1">
    <source>
        <dbReference type="Pfam" id="PF22743"/>
    </source>
</evidence>
<sequence>MIIRIMGEGQFDLSDVEQTALQSFDDEVERAVDVGDESTVRDALHRLHDFITSKGARVADDYLGTSDILVPGEDATLAEIREMLSGEGFIPNGV</sequence>
<dbReference type="Pfam" id="PF22743">
    <property type="entry name" value="PspAA"/>
    <property type="match status" value="1"/>
</dbReference>
<gene>
    <name evidence="2" type="ORF">FM105_12805</name>
</gene>
<reference evidence="3" key="1">
    <citation type="submission" date="2017-02" db="EMBL/GenBank/DDBJ databases">
        <authorList>
            <person name="Dridi B."/>
        </authorList>
    </citation>
    <scope>NUCLEOTIDE SEQUENCE [LARGE SCALE GENOMIC DNA]</scope>
    <source>
        <strain evidence="3">B Co 03.10</strain>
    </source>
</reference>
<keyword evidence="3" id="KW-1185">Reference proteome</keyword>
<protein>
    <recommendedName>
        <fullName evidence="1">PspA-associated domain-containing protein</fullName>
    </recommendedName>
</protein>
<dbReference type="InterPro" id="IPR054437">
    <property type="entry name" value="PspA-assoc_dom"/>
</dbReference>
<name>A0A1X6XMK3_9MICO</name>
<organism evidence="2 3">
    <name type="scientific">Brevibacterium yomogidense</name>
    <dbReference type="NCBI Taxonomy" id="946573"/>
    <lineage>
        <taxon>Bacteria</taxon>
        <taxon>Bacillati</taxon>
        <taxon>Actinomycetota</taxon>
        <taxon>Actinomycetes</taxon>
        <taxon>Micrococcales</taxon>
        <taxon>Brevibacteriaceae</taxon>
        <taxon>Brevibacterium</taxon>
    </lineage>
</organism>
<feature type="domain" description="PspA-associated" evidence="1">
    <location>
        <begin position="1"/>
        <end position="92"/>
    </location>
</feature>
<dbReference type="RefSeq" id="WP_087008793.1">
    <property type="nucleotide sequence ID" value="NZ_FWFF01000020.1"/>
</dbReference>